<accession>A0A1T4K9Q1</accession>
<keyword evidence="4" id="KW-1185">Reference proteome</keyword>
<dbReference type="InterPro" id="IPR009327">
    <property type="entry name" value="Cupin_DUF985"/>
</dbReference>
<feature type="region of interest" description="Disordered" evidence="1">
    <location>
        <begin position="250"/>
        <end position="270"/>
    </location>
</feature>
<dbReference type="Pfam" id="PF06108">
    <property type="entry name" value="DUF952"/>
    <property type="match status" value="1"/>
</dbReference>
<dbReference type="SUPFAM" id="SSF56399">
    <property type="entry name" value="ADP-ribosylation"/>
    <property type="match status" value="1"/>
</dbReference>
<dbReference type="STRING" id="1122192.SAMN02745673_00256"/>
<evidence type="ECO:0000259" key="2">
    <source>
        <dbReference type="Pfam" id="PF06172"/>
    </source>
</evidence>
<dbReference type="InterPro" id="IPR009297">
    <property type="entry name" value="DUF952"/>
</dbReference>
<proteinExistence type="predicted"/>
<feature type="domain" description="DUF985" evidence="2">
    <location>
        <begin position="118"/>
        <end position="250"/>
    </location>
</feature>
<gene>
    <name evidence="3" type="ORF">SAMN02745673_00256</name>
</gene>
<dbReference type="AlphaFoldDB" id="A0A1T4K9Q1"/>
<reference evidence="3 4" key="1">
    <citation type="submission" date="2017-02" db="EMBL/GenBank/DDBJ databases">
        <authorList>
            <person name="Peterson S.W."/>
        </authorList>
    </citation>
    <scope>NUCLEOTIDE SEQUENCE [LARGE SCALE GENOMIC DNA]</scope>
    <source>
        <strain evidence="3 4">DSM 45154</strain>
    </source>
</reference>
<dbReference type="EMBL" id="FUWS01000001">
    <property type="protein sequence ID" value="SJZ39139.1"/>
    <property type="molecule type" value="Genomic_DNA"/>
</dbReference>
<dbReference type="Proteomes" id="UP000190637">
    <property type="component" value="Unassembled WGS sequence"/>
</dbReference>
<sequence>MTTLREWRDRDGALVPGTLRTEGFAHAAPDDTAMLAVANAFHRDVSEPQVVLAVDTALVGARVRWEVPDPAPPGSAPGATLPRIHGPIPERAVVGVRYVRRDPWGGYLAFEARTGTAERFDLVPSPEGGWYRRTWQTGVPAHPTDGRAGRDTATAILFLLGPGETSRWHRLRSDELWVFNRGGPLSLVLGGSGESPEASAEILLGSGAEEGHGLQAAVPAGTWQCARPVEPREALVTCVVSPGFDFADFEAGPTVPPMDHSSRARADNAT</sequence>
<organism evidence="3 4">
    <name type="scientific">Marinactinospora thermotolerans DSM 45154</name>
    <dbReference type="NCBI Taxonomy" id="1122192"/>
    <lineage>
        <taxon>Bacteria</taxon>
        <taxon>Bacillati</taxon>
        <taxon>Actinomycetota</taxon>
        <taxon>Actinomycetes</taxon>
        <taxon>Streptosporangiales</taxon>
        <taxon>Nocardiopsidaceae</taxon>
        <taxon>Marinactinospora</taxon>
    </lineage>
</organism>
<dbReference type="InterPro" id="IPR011051">
    <property type="entry name" value="RmlC_Cupin_sf"/>
</dbReference>
<dbReference type="PANTHER" id="PTHR33387">
    <property type="entry name" value="RMLC-LIKE JELLY ROLL FOLD PROTEIN"/>
    <property type="match status" value="1"/>
</dbReference>
<dbReference type="SUPFAM" id="SSF51182">
    <property type="entry name" value="RmlC-like cupins"/>
    <property type="match status" value="1"/>
</dbReference>
<evidence type="ECO:0000313" key="4">
    <source>
        <dbReference type="Proteomes" id="UP000190637"/>
    </source>
</evidence>
<feature type="compositionally biased region" description="Basic and acidic residues" evidence="1">
    <location>
        <begin position="260"/>
        <end position="270"/>
    </location>
</feature>
<dbReference type="Gene3D" id="2.60.120.10">
    <property type="entry name" value="Jelly Rolls"/>
    <property type="match status" value="1"/>
</dbReference>
<dbReference type="InterPro" id="IPR039935">
    <property type="entry name" value="YML079W-like"/>
</dbReference>
<dbReference type="PANTHER" id="PTHR33387:SF3">
    <property type="entry name" value="DUF985 DOMAIN-CONTAINING PROTEIN"/>
    <property type="match status" value="1"/>
</dbReference>
<protein>
    <recommendedName>
        <fullName evidence="2">DUF985 domain-containing protein</fullName>
    </recommendedName>
</protein>
<dbReference type="Gene3D" id="3.20.170.20">
    <property type="entry name" value="Protein of unknown function DUF952"/>
    <property type="match status" value="1"/>
</dbReference>
<evidence type="ECO:0000256" key="1">
    <source>
        <dbReference type="SAM" id="MobiDB-lite"/>
    </source>
</evidence>
<dbReference type="InterPro" id="IPR014710">
    <property type="entry name" value="RmlC-like_jellyroll"/>
</dbReference>
<name>A0A1T4K9Q1_9ACTN</name>
<evidence type="ECO:0000313" key="3">
    <source>
        <dbReference type="EMBL" id="SJZ39139.1"/>
    </source>
</evidence>
<dbReference type="CDD" id="cd06121">
    <property type="entry name" value="cupin_YML079wp"/>
    <property type="match status" value="1"/>
</dbReference>
<dbReference type="Pfam" id="PF06172">
    <property type="entry name" value="Cupin_5"/>
    <property type="match status" value="1"/>
</dbReference>